<evidence type="ECO:0000313" key="2">
    <source>
        <dbReference type="EMBL" id="MES4993809.1"/>
    </source>
</evidence>
<organism evidence="2 3">
    <name type="scientific">Agrobacterium radiobacter</name>
    <dbReference type="NCBI Taxonomy" id="362"/>
    <lineage>
        <taxon>Bacteria</taxon>
        <taxon>Pseudomonadati</taxon>
        <taxon>Pseudomonadota</taxon>
        <taxon>Alphaproteobacteria</taxon>
        <taxon>Hyphomicrobiales</taxon>
        <taxon>Rhizobiaceae</taxon>
        <taxon>Rhizobium/Agrobacterium group</taxon>
        <taxon>Agrobacterium</taxon>
        <taxon>Agrobacterium tumefaciens complex</taxon>
    </lineage>
</organism>
<dbReference type="EMBL" id="JBETME010000021">
    <property type="protein sequence ID" value="MES4993809.1"/>
    <property type="molecule type" value="Genomic_DNA"/>
</dbReference>
<keyword evidence="1" id="KW-0472">Membrane</keyword>
<dbReference type="RefSeq" id="WP_353574732.1">
    <property type="nucleotide sequence ID" value="NZ_JBETME010000021.1"/>
</dbReference>
<comment type="caution">
    <text evidence="2">The sequence shown here is derived from an EMBL/GenBank/DDBJ whole genome shotgun (WGS) entry which is preliminary data.</text>
</comment>
<feature type="transmembrane region" description="Helical" evidence="1">
    <location>
        <begin position="16"/>
        <end position="37"/>
    </location>
</feature>
<name>A0ABD5LTS2_AGRRD</name>
<evidence type="ECO:0000313" key="3">
    <source>
        <dbReference type="Proteomes" id="UP001438189"/>
    </source>
</evidence>
<dbReference type="Proteomes" id="UP001438189">
    <property type="component" value="Unassembled WGS sequence"/>
</dbReference>
<evidence type="ECO:0008006" key="4">
    <source>
        <dbReference type="Google" id="ProtNLM"/>
    </source>
</evidence>
<evidence type="ECO:0000256" key="1">
    <source>
        <dbReference type="SAM" id="Phobius"/>
    </source>
</evidence>
<keyword evidence="1" id="KW-1133">Transmembrane helix</keyword>
<proteinExistence type="predicted"/>
<protein>
    <recommendedName>
        <fullName evidence="4">General secretion pathway protein I</fullName>
    </recommendedName>
</protein>
<dbReference type="AlphaFoldDB" id="A0ABD5LTS2"/>
<gene>
    <name evidence="2" type="ORF">ABVB70_26310</name>
</gene>
<sequence>MTSAEGQDGFTLLETLIAFLILAGAFVISAQTIAIAAKSISLSKERTEVLRLVKVLRLETVPHILQDDRGKEVLGLTFEWDIRSRSVVGVDPMQSSKFAVVAITAPSGREHRFIYFETDRQNAR</sequence>
<keyword evidence="1" id="KW-0812">Transmembrane</keyword>
<accession>A0ABD5LTS2</accession>
<reference evidence="2 3" key="1">
    <citation type="submission" date="2024-06" db="EMBL/GenBank/DDBJ databases">
        <title>Genome sequencing of Agrobacterium spp. from tobacco in Serbia.</title>
        <authorList>
            <person name="Ilicic R.J."/>
            <person name="Studholme D.J."/>
            <person name="Jelusic A."/>
            <person name="Barac G."/>
            <person name="Bagi F."/>
            <person name="Popovic Milovanovic T."/>
        </authorList>
    </citation>
    <scope>NUCLEOTIDE SEQUENCE [LARGE SCALE GENOMIC DNA]</scope>
    <source>
        <strain evidence="2 3">DA1</strain>
    </source>
</reference>